<comment type="caution">
    <text evidence="6">The sequence shown here is derived from an EMBL/GenBank/DDBJ whole genome shotgun (WGS) entry which is preliminary data.</text>
</comment>
<dbReference type="EMBL" id="JAVKPH010000007">
    <property type="protein sequence ID" value="MDR5652712.1"/>
    <property type="molecule type" value="Genomic_DNA"/>
</dbReference>
<comment type="similarity">
    <text evidence="4">Belongs to the FlgA family.</text>
</comment>
<dbReference type="InterPro" id="IPR017585">
    <property type="entry name" value="SAF_FlgA"/>
</dbReference>
<dbReference type="CDD" id="cd11614">
    <property type="entry name" value="SAF_CpaB_FlgA_like"/>
    <property type="match status" value="1"/>
</dbReference>
<name>A0ABU1F8C6_9RHOB</name>
<feature type="domain" description="SAF" evidence="5">
    <location>
        <begin position="16"/>
        <end position="74"/>
    </location>
</feature>
<comment type="subcellular location">
    <subcellularLocation>
        <location evidence="1 4">Periplasm</location>
    </subcellularLocation>
</comment>
<keyword evidence="7" id="KW-1185">Reference proteome</keyword>
<dbReference type="NCBIfam" id="TIGR03170">
    <property type="entry name" value="flgA_cterm"/>
    <property type="match status" value="1"/>
</dbReference>
<gene>
    <name evidence="6" type="primary">flgA</name>
    <name evidence="6" type="ORF">RGD00_08860</name>
</gene>
<reference evidence="6 7" key="1">
    <citation type="submission" date="2023-09" db="EMBL/GenBank/DDBJ databases">
        <title>Xinfangfangia sedmenti sp. nov., isolated the sedment.</title>
        <authorList>
            <person name="Xu L."/>
        </authorList>
    </citation>
    <scope>NUCLEOTIDE SEQUENCE [LARGE SCALE GENOMIC DNA]</scope>
    <source>
        <strain evidence="6 7">LG-4</strain>
    </source>
</reference>
<dbReference type="Gene3D" id="2.30.30.760">
    <property type="match status" value="1"/>
</dbReference>
<keyword evidence="2 4" id="KW-0732">Signal</keyword>
<dbReference type="SMART" id="SM00858">
    <property type="entry name" value="SAF"/>
    <property type="match status" value="1"/>
</dbReference>
<keyword evidence="6" id="KW-0969">Cilium</keyword>
<accession>A0ABU1F8C6</accession>
<keyword evidence="6" id="KW-0966">Cell projection</keyword>
<evidence type="ECO:0000313" key="6">
    <source>
        <dbReference type="EMBL" id="MDR5652712.1"/>
    </source>
</evidence>
<evidence type="ECO:0000313" key="7">
    <source>
        <dbReference type="Proteomes" id="UP001247754"/>
    </source>
</evidence>
<sequence length="139" mass="14336">MMRWLLVLLAASPAGADTLVAARTIRAQAILTPADVTVTPAAVPGALAHPDEALGMETRVVLYAGRPIRPEDLGPPAIVDRNQTVPLAYRAGPLTIRAEGRALARGGAGDVIRVMNLASRTTVSGVIRPDGSVAVGASR</sequence>
<keyword evidence="6" id="KW-0282">Flagellum</keyword>
<feature type="signal peptide" evidence="4">
    <location>
        <begin position="1"/>
        <end position="16"/>
    </location>
</feature>
<feature type="chain" id="PRO_5045005847" description="Flagella basal body P-ring formation protein FlgA" evidence="4">
    <location>
        <begin position="17"/>
        <end position="139"/>
    </location>
</feature>
<evidence type="ECO:0000256" key="1">
    <source>
        <dbReference type="ARBA" id="ARBA00004418"/>
    </source>
</evidence>
<proteinExistence type="inferred from homology"/>
<protein>
    <recommendedName>
        <fullName evidence="4">Flagella basal body P-ring formation protein FlgA</fullName>
    </recommendedName>
</protein>
<dbReference type="InterPro" id="IPR039246">
    <property type="entry name" value="Flagellar_FlgA"/>
</dbReference>
<dbReference type="PANTHER" id="PTHR36307:SF1">
    <property type="entry name" value="FLAGELLA BASAL BODY P-RING FORMATION PROTEIN FLGA"/>
    <property type="match status" value="1"/>
</dbReference>
<keyword evidence="4" id="KW-1005">Bacterial flagellum biogenesis</keyword>
<dbReference type="Pfam" id="PF13144">
    <property type="entry name" value="ChapFlgA"/>
    <property type="match status" value="1"/>
</dbReference>
<dbReference type="InterPro" id="IPR013974">
    <property type="entry name" value="SAF"/>
</dbReference>
<evidence type="ECO:0000256" key="3">
    <source>
        <dbReference type="ARBA" id="ARBA00022764"/>
    </source>
</evidence>
<dbReference type="Proteomes" id="UP001247754">
    <property type="component" value="Unassembled WGS sequence"/>
</dbReference>
<evidence type="ECO:0000256" key="2">
    <source>
        <dbReference type="ARBA" id="ARBA00022729"/>
    </source>
</evidence>
<organism evidence="6 7">
    <name type="scientific">Ruixingdingia sedimenti</name>
    <dbReference type="NCBI Taxonomy" id="3073604"/>
    <lineage>
        <taxon>Bacteria</taxon>
        <taxon>Pseudomonadati</taxon>
        <taxon>Pseudomonadota</taxon>
        <taxon>Alphaproteobacteria</taxon>
        <taxon>Rhodobacterales</taxon>
        <taxon>Paracoccaceae</taxon>
        <taxon>Ruixingdingia</taxon>
    </lineage>
</organism>
<dbReference type="PANTHER" id="PTHR36307">
    <property type="entry name" value="FLAGELLA BASAL BODY P-RING FORMATION PROTEIN FLGA"/>
    <property type="match status" value="1"/>
</dbReference>
<evidence type="ECO:0000256" key="4">
    <source>
        <dbReference type="RuleBase" id="RU362063"/>
    </source>
</evidence>
<comment type="function">
    <text evidence="4">Involved in the assembly process of the P-ring formation. It may associate with FlgF on the rod constituting a structure essential for the P-ring assembly or may act as a modulator protein for the P-ring assembly.</text>
</comment>
<evidence type="ECO:0000259" key="5">
    <source>
        <dbReference type="SMART" id="SM00858"/>
    </source>
</evidence>
<keyword evidence="3 4" id="KW-0574">Periplasm</keyword>